<protein>
    <submittedName>
        <fullName evidence="1">Uncharacterized protein</fullName>
    </submittedName>
</protein>
<proteinExistence type="predicted"/>
<evidence type="ECO:0000313" key="2">
    <source>
        <dbReference type="Proteomes" id="UP000004014"/>
    </source>
</evidence>
<accession>A0AA87K4M4</accession>
<name>A0AA87K4M4_STRSU</name>
<dbReference type="AlphaFoldDB" id="A0AA87K4M4"/>
<organism evidence="1 2">
    <name type="scientific">Streptococcus suis R61</name>
    <dbReference type="NCBI Taxonomy" id="996306"/>
    <lineage>
        <taxon>Bacteria</taxon>
        <taxon>Bacillati</taxon>
        <taxon>Bacillota</taxon>
        <taxon>Bacilli</taxon>
        <taxon>Lactobacillales</taxon>
        <taxon>Streptococcaceae</taxon>
        <taxon>Streptococcus</taxon>
    </lineage>
</organism>
<gene>
    <name evidence="1" type="ORF">SSUR61_0011</name>
</gene>
<dbReference type="EMBL" id="AEYY01000001">
    <property type="protein sequence ID" value="EHC03870.1"/>
    <property type="molecule type" value="Genomic_DNA"/>
</dbReference>
<evidence type="ECO:0000313" key="1">
    <source>
        <dbReference type="EMBL" id="EHC03870.1"/>
    </source>
</evidence>
<dbReference type="Proteomes" id="UP000004014">
    <property type="component" value="Unassembled WGS sequence"/>
</dbReference>
<reference evidence="1 2" key="1">
    <citation type="submission" date="2011-03" db="EMBL/GenBank/DDBJ databases">
        <title>Deep-sequencing identification of multiple resistance mechanism for the high antibiotic-resistance strain Streptococcus suis R61.</title>
        <authorList>
            <person name="Hu P."/>
            <person name="Yang M."/>
            <person name="Jin M."/>
            <person name="Xiao J."/>
        </authorList>
    </citation>
    <scope>NUCLEOTIDE SEQUENCE [LARGE SCALE GENOMIC DNA]</scope>
    <source>
        <strain evidence="1 2">R61</strain>
    </source>
</reference>
<comment type="caution">
    <text evidence="1">The sequence shown here is derived from an EMBL/GenBank/DDBJ whole genome shotgun (WGS) entry which is preliminary data.</text>
</comment>
<sequence length="37" mass="4098">MNTPLISIIVPVYNVENSVTYSKTPNMKWKSISVATA</sequence>